<dbReference type="EMBL" id="JAEEGC010000163">
    <property type="protein sequence ID" value="MBV7276198.1"/>
    <property type="molecule type" value="Genomic_DNA"/>
</dbReference>
<evidence type="ECO:0000313" key="1">
    <source>
        <dbReference type="EMBL" id="MBV7276198.1"/>
    </source>
</evidence>
<dbReference type="Proteomes" id="UP000694308">
    <property type="component" value="Unassembled WGS sequence"/>
</dbReference>
<gene>
    <name evidence="1" type="ORF">I6U48_25275</name>
</gene>
<organism evidence="1 2">
    <name type="scientific">Clostridium thailandense</name>
    <dbReference type="NCBI Taxonomy" id="2794346"/>
    <lineage>
        <taxon>Bacteria</taxon>
        <taxon>Bacillati</taxon>
        <taxon>Bacillota</taxon>
        <taxon>Clostridia</taxon>
        <taxon>Eubacteriales</taxon>
        <taxon>Clostridiaceae</taxon>
        <taxon>Clostridium</taxon>
    </lineage>
</organism>
<keyword evidence="2" id="KW-1185">Reference proteome</keyword>
<evidence type="ECO:0000313" key="2">
    <source>
        <dbReference type="Proteomes" id="UP000694308"/>
    </source>
</evidence>
<dbReference type="RefSeq" id="WP_218323242.1">
    <property type="nucleotide sequence ID" value="NZ_JAEEGC010000163.1"/>
</dbReference>
<sequence length="51" mass="5687">MSKKLWNKPDLFDLSVEATQGGGSKITTHDQVYGQITLPNGQVIAYEEYKS</sequence>
<proteinExistence type="predicted"/>
<name>A0A949X5U1_9CLOT</name>
<accession>A0A949X5U1</accession>
<dbReference type="AlphaFoldDB" id="A0A949X5U1"/>
<reference evidence="1" key="1">
    <citation type="submission" date="2020-12" db="EMBL/GenBank/DDBJ databases">
        <title>Clostridium thailandense sp. nov., a novel acetogenic bacterium isolated from peat land soil in Thailand.</title>
        <authorList>
            <person name="Chaikitkaew S."/>
            <person name="Birkeland N.K."/>
        </authorList>
    </citation>
    <scope>NUCLEOTIDE SEQUENCE</scope>
    <source>
        <strain evidence="1">PL3</strain>
    </source>
</reference>
<protein>
    <submittedName>
        <fullName evidence="1">Uncharacterized protein</fullName>
    </submittedName>
</protein>
<comment type="caution">
    <text evidence="1">The sequence shown here is derived from an EMBL/GenBank/DDBJ whole genome shotgun (WGS) entry which is preliminary data.</text>
</comment>